<dbReference type="AlphaFoldDB" id="A0A0F9BGV3"/>
<organism evidence="1">
    <name type="scientific">marine sediment metagenome</name>
    <dbReference type="NCBI Taxonomy" id="412755"/>
    <lineage>
        <taxon>unclassified sequences</taxon>
        <taxon>metagenomes</taxon>
        <taxon>ecological metagenomes</taxon>
    </lineage>
</organism>
<reference evidence="1" key="1">
    <citation type="journal article" date="2015" name="Nature">
        <title>Complex archaea that bridge the gap between prokaryotes and eukaryotes.</title>
        <authorList>
            <person name="Spang A."/>
            <person name="Saw J.H."/>
            <person name="Jorgensen S.L."/>
            <person name="Zaremba-Niedzwiedzka K."/>
            <person name="Martijn J."/>
            <person name="Lind A.E."/>
            <person name="van Eijk R."/>
            <person name="Schleper C."/>
            <person name="Guy L."/>
            <person name="Ettema T.J."/>
        </authorList>
    </citation>
    <scope>NUCLEOTIDE SEQUENCE</scope>
</reference>
<proteinExistence type="predicted"/>
<comment type="caution">
    <text evidence="1">The sequence shown here is derived from an EMBL/GenBank/DDBJ whole genome shotgun (WGS) entry which is preliminary data.</text>
</comment>
<gene>
    <name evidence="1" type="ORF">LCGC14_2448720</name>
</gene>
<evidence type="ECO:0000313" key="1">
    <source>
        <dbReference type="EMBL" id="KKL21114.1"/>
    </source>
</evidence>
<name>A0A0F9BGV3_9ZZZZ</name>
<dbReference type="EMBL" id="LAZR01037850">
    <property type="protein sequence ID" value="KKL21114.1"/>
    <property type="molecule type" value="Genomic_DNA"/>
</dbReference>
<accession>A0A0F9BGV3</accession>
<sequence>MGYSKNPSVIEKVERFLTLMVNADESLEWETPNPDRLAYYIREGISASGVQYKVEPENDKLKEFSALRSKFIIKIKGSLVLAELRSETPFAVMGVKRLKSVYLPSVTTLTEIVGAVAKYIIEESKEQIRIPNSDLNEGEFKRLEAYLKSKELKIEVSENELVISSTGKGS</sequence>
<protein>
    <submittedName>
        <fullName evidence="1">Uncharacterized protein</fullName>
    </submittedName>
</protein>